<keyword evidence="3" id="KW-0677">Repeat</keyword>
<accession>A0AA41VRA0</accession>
<comment type="caution">
    <text evidence="6">The sequence shown here is derived from an EMBL/GenBank/DDBJ whole genome shotgun (WGS) entry which is preliminary data.</text>
</comment>
<dbReference type="SUPFAM" id="SSF47473">
    <property type="entry name" value="EF-hand"/>
    <property type="match status" value="1"/>
</dbReference>
<dbReference type="FunFam" id="1.10.238.10:FF:000001">
    <property type="entry name" value="Calmodulin 1"/>
    <property type="match status" value="1"/>
</dbReference>
<dbReference type="SMART" id="SM00054">
    <property type="entry name" value="EFh"/>
    <property type="match status" value="2"/>
</dbReference>
<dbReference type="AlphaFoldDB" id="A0AA41VRA0"/>
<dbReference type="InterPro" id="IPR011992">
    <property type="entry name" value="EF-hand-dom_pair"/>
</dbReference>
<dbReference type="Gene3D" id="1.10.238.10">
    <property type="entry name" value="EF-hand"/>
    <property type="match status" value="2"/>
</dbReference>
<dbReference type="InterPro" id="IPR018247">
    <property type="entry name" value="EF_Hand_1_Ca_BS"/>
</dbReference>
<dbReference type="EMBL" id="JAJJMA010274199">
    <property type="protein sequence ID" value="MCL7045820.1"/>
    <property type="molecule type" value="Genomic_DNA"/>
</dbReference>
<dbReference type="Pfam" id="PF13833">
    <property type="entry name" value="EF-hand_8"/>
    <property type="match status" value="1"/>
</dbReference>
<reference evidence="6" key="1">
    <citation type="submission" date="2022-03" db="EMBL/GenBank/DDBJ databases">
        <title>A functionally conserved STORR gene fusion in Papaver species that diverged 16.8 million years ago.</title>
        <authorList>
            <person name="Catania T."/>
        </authorList>
    </citation>
    <scope>NUCLEOTIDE SEQUENCE</scope>
    <source>
        <strain evidence="6">S-191538</strain>
    </source>
</reference>
<feature type="domain" description="EF-hand" evidence="5">
    <location>
        <begin position="20"/>
        <end position="55"/>
    </location>
</feature>
<dbReference type="InterPro" id="IPR050230">
    <property type="entry name" value="CALM/Myosin/TropC-like"/>
</dbReference>
<dbReference type="PANTHER" id="PTHR23048">
    <property type="entry name" value="MYOSIN LIGHT CHAIN 1, 3"/>
    <property type="match status" value="1"/>
</dbReference>
<dbReference type="PANTHER" id="PTHR23048:SF53">
    <property type="entry name" value="CALMODULIN"/>
    <property type="match status" value="1"/>
</dbReference>
<gene>
    <name evidence="6" type="ORF">MKW94_008680</name>
</gene>
<keyword evidence="7" id="KW-1185">Reference proteome</keyword>
<keyword evidence="4" id="KW-0106">Calcium</keyword>
<dbReference type="InterPro" id="IPR002048">
    <property type="entry name" value="EF_hand_dom"/>
</dbReference>
<dbReference type="Pfam" id="PF13499">
    <property type="entry name" value="EF-hand_7"/>
    <property type="match status" value="1"/>
</dbReference>
<comment type="similarity">
    <text evidence="1">Belongs to the calmodulin family.</text>
</comment>
<dbReference type="Proteomes" id="UP001177140">
    <property type="component" value="Unassembled WGS sequence"/>
</dbReference>
<evidence type="ECO:0000313" key="7">
    <source>
        <dbReference type="Proteomes" id="UP001177140"/>
    </source>
</evidence>
<dbReference type="PROSITE" id="PS00018">
    <property type="entry name" value="EF_HAND_1"/>
    <property type="match status" value="2"/>
</dbReference>
<evidence type="ECO:0000256" key="3">
    <source>
        <dbReference type="ARBA" id="ARBA00022737"/>
    </source>
</evidence>
<feature type="domain" description="EF-hand" evidence="5">
    <location>
        <begin position="57"/>
        <end position="92"/>
    </location>
</feature>
<organism evidence="6 7">
    <name type="scientific">Papaver nudicaule</name>
    <name type="common">Iceland poppy</name>
    <dbReference type="NCBI Taxonomy" id="74823"/>
    <lineage>
        <taxon>Eukaryota</taxon>
        <taxon>Viridiplantae</taxon>
        <taxon>Streptophyta</taxon>
        <taxon>Embryophyta</taxon>
        <taxon>Tracheophyta</taxon>
        <taxon>Spermatophyta</taxon>
        <taxon>Magnoliopsida</taxon>
        <taxon>Ranunculales</taxon>
        <taxon>Papaveraceae</taxon>
        <taxon>Papaveroideae</taxon>
        <taxon>Papaver</taxon>
    </lineage>
</organism>
<evidence type="ECO:0000259" key="5">
    <source>
        <dbReference type="PROSITE" id="PS50222"/>
    </source>
</evidence>
<evidence type="ECO:0000256" key="2">
    <source>
        <dbReference type="ARBA" id="ARBA00022723"/>
    </source>
</evidence>
<evidence type="ECO:0000256" key="4">
    <source>
        <dbReference type="ARBA" id="ARBA00022837"/>
    </source>
</evidence>
<dbReference type="PROSITE" id="PS50222">
    <property type="entry name" value="EF_HAND_2"/>
    <property type="match status" value="2"/>
</dbReference>
<evidence type="ECO:0000313" key="6">
    <source>
        <dbReference type="EMBL" id="MCL7045820.1"/>
    </source>
</evidence>
<dbReference type="GO" id="GO:0005509">
    <property type="term" value="F:calcium ion binding"/>
    <property type="evidence" value="ECO:0007669"/>
    <property type="project" value="InterPro"/>
</dbReference>
<name>A0AA41VRA0_PAPNU</name>
<keyword evidence="2" id="KW-0479">Metal-binding</keyword>
<sequence length="130" mass="15044">MHLIFEKMRWAECCLIEQNPTEDELQDMMNEVDADQNGSIDFPEFLGLMTRKMKDTDLEDYLTEAFKVFDKDQNGFISVAEFRHVLADLGGDMTDKEVDEMMMIHKANVDGDGTTESLLTWHTFMFCKGN</sequence>
<evidence type="ECO:0000256" key="1">
    <source>
        <dbReference type="ARBA" id="ARBA00009763"/>
    </source>
</evidence>
<dbReference type="CDD" id="cd00051">
    <property type="entry name" value="EFh"/>
    <property type="match status" value="2"/>
</dbReference>
<protein>
    <recommendedName>
        <fullName evidence="5">EF-hand domain-containing protein</fullName>
    </recommendedName>
</protein>
<proteinExistence type="inferred from homology"/>
<dbReference type="GO" id="GO:0016460">
    <property type="term" value="C:myosin II complex"/>
    <property type="evidence" value="ECO:0007669"/>
    <property type="project" value="TreeGrafter"/>
</dbReference>